<dbReference type="Proteomes" id="UP000279259">
    <property type="component" value="Unassembled WGS sequence"/>
</dbReference>
<gene>
    <name evidence="3" type="ORF">EHS25_010013</name>
</gene>
<dbReference type="Gene3D" id="3.40.50.10320">
    <property type="entry name" value="LmbE-like"/>
    <property type="match status" value="1"/>
</dbReference>
<dbReference type="EC" id="3.5.1.89" evidence="2"/>
<name>A0A427YIC7_9TREE</name>
<dbReference type="SUPFAM" id="SSF102588">
    <property type="entry name" value="LmbE-like"/>
    <property type="match status" value="1"/>
</dbReference>
<dbReference type="STRING" id="1890683.A0A427YIC7"/>
<dbReference type="PANTHER" id="PTHR12993">
    <property type="entry name" value="N-ACETYLGLUCOSAMINYL-PHOSPHATIDYLINOSITOL DE-N-ACETYLASE-RELATED"/>
    <property type="match status" value="1"/>
</dbReference>
<dbReference type="PANTHER" id="PTHR12993:SF23">
    <property type="entry name" value="N-ACETYLGLUCOSAMINYLPHOSPHATIDYLINOSITOL DEACETYLASE"/>
    <property type="match status" value="1"/>
</dbReference>
<protein>
    <recommendedName>
        <fullName evidence="2">N-acetylglucosaminylphosphatidylinositol deacetylase</fullName>
        <ecNumber evidence="2">3.5.1.89</ecNumber>
    </recommendedName>
</protein>
<dbReference type="GO" id="GO:0000225">
    <property type="term" value="F:N-acetylglucosaminylphosphatidylinositol deacetylase activity"/>
    <property type="evidence" value="ECO:0007669"/>
    <property type="project" value="UniProtKB-EC"/>
</dbReference>
<reference evidence="3 4" key="1">
    <citation type="submission" date="2018-11" db="EMBL/GenBank/DDBJ databases">
        <title>Genome sequence of Saitozyma podzolica DSM 27192.</title>
        <authorList>
            <person name="Aliyu H."/>
            <person name="Gorte O."/>
            <person name="Ochsenreither K."/>
        </authorList>
    </citation>
    <scope>NUCLEOTIDE SEQUENCE [LARGE SCALE GENOMIC DNA]</scope>
    <source>
        <strain evidence="3 4">DSM 27192</strain>
    </source>
</reference>
<evidence type="ECO:0000256" key="1">
    <source>
        <dbReference type="ARBA" id="ARBA00006066"/>
    </source>
</evidence>
<dbReference type="Pfam" id="PF02585">
    <property type="entry name" value="PIG-L"/>
    <property type="match status" value="1"/>
</dbReference>
<dbReference type="EMBL" id="RSCD01000009">
    <property type="protein sequence ID" value="RSH90838.1"/>
    <property type="molecule type" value="Genomic_DNA"/>
</dbReference>
<comment type="caution">
    <text evidence="3">The sequence shown here is derived from an EMBL/GenBank/DDBJ whole genome shotgun (WGS) entry which is preliminary data.</text>
</comment>
<sequence length="756" mass="83942">MRRLTHRSVLGGLSGLALCLVSWTILRPQWAGLTPRQLGQSHELWADVPFAESEQFWDWLAEENKRIRGGEETRRMSWGALKSQGAKATVRENLRDDRRYLLSALSGGFTNEFMSMCNAIYLAHESHRIPILMPFVGHEGQFGGPPVHDIAVSDVFDLRLASLHLGGMPIVELHELVAQDFQQHRHRVASFDGEFEQEDALGRTLIPGDLIVAEPAGHEILGCWNYAITHGRPSLFGRFNDVQWVPIPKAVYANDDDATELGADLGKVSSFMRDPPAVPEESLQTLDRLHRHRPSVLPDPRLFCIDEVFWYIDQPLRWHRHAEWVSGSGAWAAVGKYVRYQPALVRLADEYLLHACGMGPDQPLPPFFAVHIRRGDFPPQALAVATTEHYAHAAWEALREIKELLNIDIQRIIFTTDERDPEWRAPLVSYGWHFVDHDIAGTGERFGHWMPTLLDTVILSRATGFLGTADSTLSIINMRRVIDWNGGVGRLLDWGHRIPEGWKGSVYTVAHPDDDLLFQSPTLLGELQSGLCITTVFFTSGDAGDGLSYAESREAGSAAAYAQMLGIDNSFTDSQATFGGQPVMIRTLTSAPQVQKIFLRLPDGDEVGLGFAATGFQSLQKLFFGQIDSINSIDGAASFTLSTLTSAISQILAARAPDNIRTQDYLRAYDGSDHSDHLTVARITQQVAGTTPLTGYMAYPIQVLPPTLSTTSAEYQGKTAAFFAYTPFDFSISGCAARPEDSWLQREYDVFGNPIA</sequence>
<proteinExistence type="inferred from homology"/>
<dbReference type="Gene3D" id="3.40.50.11350">
    <property type="match status" value="1"/>
</dbReference>
<comment type="similarity">
    <text evidence="1">Belongs to the PIGL family.</text>
</comment>
<evidence type="ECO:0000313" key="3">
    <source>
        <dbReference type="EMBL" id="RSH90838.1"/>
    </source>
</evidence>
<organism evidence="3 4">
    <name type="scientific">Saitozyma podzolica</name>
    <dbReference type="NCBI Taxonomy" id="1890683"/>
    <lineage>
        <taxon>Eukaryota</taxon>
        <taxon>Fungi</taxon>
        <taxon>Dikarya</taxon>
        <taxon>Basidiomycota</taxon>
        <taxon>Agaricomycotina</taxon>
        <taxon>Tremellomycetes</taxon>
        <taxon>Tremellales</taxon>
        <taxon>Trimorphomycetaceae</taxon>
        <taxon>Saitozyma</taxon>
    </lineage>
</organism>
<keyword evidence="4" id="KW-1185">Reference proteome</keyword>
<dbReference type="InterPro" id="IPR003737">
    <property type="entry name" value="GlcNAc_PI_deacetylase-related"/>
</dbReference>
<accession>A0A427YIC7</accession>
<evidence type="ECO:0000313" key="4">
    <source>
        <dbReference type="Proteomes" id="UP000279259"/>
    </source>
</evidence>
<dbReference type="AlphaFoldDB" id="A0A427YIC7"/>
<dbReference type="InterPro" id="IPR024078">
    <property type="entry name" value="LmbE-like_dom_sf"/>
</dbReference>
<evidence type="ECO:0000256" key="2">
    <source>
        <dbReference type="ARBA" id="ARBA00012176"/>
    </source>
</evidence>
<dbReference type="GO" id="GO:0005783">
    <property type="term" value="C:endoplasmic reticulum"/>
    <property type="evidence" value="ECO:0007669"/>
    <property type="project" value="TreeGrafter"/>
</dbReference>
<dbReference type="OrthoDB" id="423313at2759"/>
<dbReference type="CDD" id="cd11296">
    <property type="entry name" value="O-FucT_like"/>
    <property type="match status" value="1"/>
</dbReference>